<feature type="region of interest" description="Disordered" evidence="1">
    <location>
        <begin position="391"/>
        <end position="437"/>
    </location>
</feature>
<comment type="caution">
    <text evidence="2">The sequence shown here is derived from an EMBL/GenBank/DDBJ whole genome shotgun (WGS) entry which is preliminary data.</text>
</comment>
<gene>
    <name evidence="2" type="primary">Carf</name>
    <name evidence="2" type="ORF">GWK47_050034</name>
</gene>
<feature type="compositionally biased region" description="Basic residues" evidence="1">
    <location>
        <begin position="246"/>
        <end position="258"/>
    </location>
</feature>
<evidence type="ECO:0000313" key="3">
    <source>
        <dbReference type="Proteomes" id="UP000770661"/>
    </source>
</evidence>
<dbReference type="Pfam" id="PF15299">
    <property type="entry name" value="ALS2CR8"/>
    <property type="match status" value="1"/>
</dbReference>
<dbReference type="InterPro" id="IPR029309">
    <property type="entry name" value="CaRF"/>
</dbReference>
<dbReference type="PANTHER" id="PTHR47456">
    <property type="entry name" value="PHD-TYPE DOMAIN-CONTAINING PROTEIN"/>
    <property type="match status" value="1"/>
</dbReference>
<organism evidence="2 3">
    <name type="scientific">Chionoecetes opilio</name>
    <name type="common">Atlantic snow crab</name>
    <name type="synonym">Cancer opilio</name>
    <dbReference type="NCBI Taxonomy" id="41210"/>
    <lineage>
        <taxon>Eukaryota</taxon>
        <taxon>Metazoa</taxon>
        <taxon>Ecdysozoa</taxon>
        <taxon>Arthropoda</taxon>
        <taxon>Crustacea</taxon>
        <taxon>Multicrustacea</taxon>
        <taxon>Malacostraca</taxon>
        <taxon>Eumalacostraca</taxon>
        <taxon>Eucarida</taxon>
        <taxon>Decapoda</taxon>
        <taxon>Pleocyemata</taxon>
        <taxon>Brachyura</taxon>
        <taxon>Eubrachyura</taxon>
        <taxon>Majoidea</taxon>
        <taxon>Majidae</taxon>
        <taxon>Chionoecetes</taxon>
    </lineage>
</organism>
<dbReference type="GO" id="GO:0003700">
    <property type="term" value="F:DNA-binding transcription factor activity"/>
    <property type="evidence" value="ECO:0007669"/>
    <property type="project" value="InterPro"/>
</dbReference>
<feature type="compositionally biased region" description="Basic and acidic residues" evidence="1">
    <location>
        <begin position="391"/>
        <end position="404"/>
    </location>
</feature>
<reference evidence="2" key="1">
    <citation type="submission" date="2020-07" db="EMBL/GenBank/DDBJ databases">
        <title>The High-quality genome of the commercially important snow crab, Chionoecetes opilio.</title>
        <authorList>
            <person name="Jeong J.-H."/>
            <person name="Ryu S."/>
        </authorList>
    </citation>
    <scope>NUCLEOTIDE SEQUENCE</scope>
    <source>
        <strain evidence="2">MADBK_172401_WGS</strain>
        <tissue evidence="2">Digestive gland</tissue>
    </source>
</reference>
<keyword evidence="3" id="KW-1185">Reference proteome</keyword>
<accession>A0A8J4YE64</accession>
<sequence length="512" mass="59494">MTPRECAIKQEEGTEDDNKSFTVVKFRTLQQVVRCVEEYQQHTVTHFIKYNRDKHFGDESHVPNIEGGRIHYWSNTGKCGVPIEYDGVPFMHVGRWVLMCHQGQDINKGHKEKYQIRKLREQQESGVRAKYRNRAQVTKKVNCPAEIYITHVMKFPQHKMPSALLAINSLPTDHMRKLAKRRIVNSFKRYTNRFVRESWYYVRLPDPSEHMGHPVLGLVKAEPSLTLPEQCTIELTPQPPPPPKPGTKKKKQTKGTKFRTKEPVDSRVLQKMYELTRQGVSTVKMMQEAIAAYVHEELFPCGEPPPTMYRRYNPTPSDIQNAMYKVKQEMRLEGKSILQYRCSALVREITEMVVQTDSEDYLNQLEEQLRNIYNAVRNTVAISEVQFGVDRSEQGGERSKRLLAEESESGNDGEHKAKRGRRQKHIEQQSESATAAYHLSLENQSKEGDQLMIMDGELEQHQVHEIIQQEDGTIMEVYYYQSRDQLAEPDPRYHDTLVIQPGHMKTEPEESL</sequence>
<dbReference type="AlphaFoldDB" id="A0A8J4YE64"/>
<evidence type="ECO:0000256" key="1">
    <source>
        <dbReference type="SAM" id="MobiDB-lite"/>
    </source>
</evidence>
<dbReference type="Proteomes" id="UP000770661">
    <property type="component" value="Unassembled WGS sequence"/>
</dbReference>
<dbReference type="PANTHER" id="PTHR47456:SF1">
    <property type="entry name" value="PHD-TYPE DOMAIN-CONTAINING PROTEIN"/>
    <property type="match status" value="1"/>
</dbReference>
<evidence type="ECO:0000313" key="2">
    <source>
        <dbReference type="EMBL" id="KAG0719675.1"/>
    </source>
</evidence>
<feature type="region of interest" description="Disordered" evidence="1">
    <location>
        <begin position="232"/>
        <end position="263"/>
    </location>
</feature>
<protein>
    <submittedName>
        <fullName evidence="2">Calcium-responsive transcription factor</fullName>
    </submittedName>
</protein>
<dbReference type="EMBL" id="JACEEZ010014154">
    <property type="protein sequence ID" value="KAG0719675.1"/>
    <property type="molecule type" value="Genomic_DNA"/>
</dbReference>
<name>A0A8J4YE64_CHIOP</name>
<dbReference type="OrthoDB" id="5984937at2759"/>
<proteinExistence type="predicted"/>